<feature type="domain" description="Baseplate J-like C-terminal" evidence="4">
    <location>
        <begin position="273"/>
        <end position="348"/>
    </location>
</feature>
<dbReference type="InterPro" id="IPR006949">
    <property type="entry name" value="Barrel_Baseplate_J-like"/>
</dbReference>
<evidence type="ECO:0000259" key="3">
    <source>
        <dbReference type="Pfam" id="PF26078"/>
    </source>
</evidence>
<dbReference type="RefSeq" id="WP_013515304.1">
    <property type="nucleotide sequence ID" value="NC_014844.1"/>
</dbReference>
<evidence type="ECO:0000313" key="6">
    <source>
        <dbReference type="Proteomes" id="UP000002191"/>
    </source>
</evidence>
<dbReference type="HOGENOM" id="CLU_039609_1_0_7"/>
<sequence>MPFDRPTLDTLIARSSATITSRLGGAVSLLRRSVLGVLARMDAAGRHGLYGYLDWISRQIMPDTADAEIMERGAFIWGVERTGASTATGTATVSGTTGAVVPAGTVLRRADGAEYNVVSEAVLADGAATLDIQASVTGADGNLAAGTMLSLPSPVAGVVSTAVSSEVTGGADAEPDQSLLARLLARIRQAPHGGADFDYKAWALEVPGVTRAWVYPKEMGSGTVTVRAMTDGVTDDGIPASATIAALQDHLDGVRPITADVYAVAPIPVPLNPRIALVPNTAAVRAAVAAELADLLLREAEPGGTILISRLREAVSVAAGESDHVLVSPSANVTHATGEIAVLGTTTWEDI</sequence>
<keyword evidence="6" id="KW-1185">Reference proteome</keyword>
<protein>
    <submittedName>
        <fullName evidence="5">Baseplate J family protein</fullName>
    </submittedName>
</protein>
<feature type="domain" description="Baseplate J-like central" evidence="3">
    <location>
        <begin position="191"/>
        <end position="265"/>
    </location>
</feature>
<name>E6VU85_PSEA9</name>
<organism evidence="5 6">
    <name type="scientific">Pseudodesulfovibrio aespoeensis (strain ATCC 700646 / DSM 10631 / Aspo-2)</name>
    <name type="common">Desulfovibrio aespoeensis</name>
    <dbReference type="NCBI Taxonomy" id="643562"/>
    <lineage>
        <taxon>Bacteria</taxon>
        <taxon>Pseudomonadati</taxon>
        <taxon>Thermodesulfobacteriota</taxon>
        <taxon>Desulfovibrionia</taxon>
        <taxon>Desulfovibrionales</taxon>
        <taxon>Desulfovibrionaceae</taxon>
    </lineage>
</organism>
<dbReference type="eggNOG" id="COG3299">
    <property type="taxonomic scope" value="Bacteria"/>
</dbReference>
<dbReference type="Pfam" id="PF04865">
    <property type="entry name" value="Baseplate_J"/>
    <property type="match status" value="1"/>
</dbReference>
<reference evidence="6" key="1">
    <citation type="submission" date="2010-12" db="EMBL/GenBank/DDBJ databases">
        <title>Complete sequence of Desulfovibrio aespoeensis Aspo-2.</title>
        <authorList>
            <consortium name="US DOE Joint Genome Institute"/>
            <person name="Lucas S."/>
            <person name="Copeland A."/>
            <person name="Lapidus A."/>
            <person name="Cheng J.-F."/>
            <person name="Goodwin L."/>
            <person name="Pitluck S."/>
            <person name="Chertkov O."/>
            <person name="Misra M."/>
            <person name="Detter J.C."/>
            <person name="Han C."/>
            <person name="Tapia R."/>
            <person name="Land M."/>
            <person name="Hauser L."/>
            <person name="Kyrpides N."/>
            <person name="Ivanova N."/>
            <person name="Ovchinnikova G."/>
            <person name="Pedersen K."/>
            <person name="Jagevall S."/>
            <person name="Hazen T."/>
            <person name="Woyke T."/>
        </authorList>
    </citation>
    <scope>NUCLEOTIDE SEQUENCE [LARGE SCALE GENOMIC DNA]</scope>
    <source>
        <strain evidence="6">ATCC 700646 / DSM 10631 / Aspo-2</strain>
    </source>
</reference>
<dbReference type="PANTHER" id="PTHR37829">
    <property type="entry name" value="PHAGE-LIKE ELEMENT PBSX PROTEIN XKDT"/>
    <property type="match status" value="1"/>
</dbReference>
<reference evidence="5 6" key="2">
    <citation type="journal article" date="2014" name="Genome Announc.">
        <title>Complete Genome Sequence of the Subsurface, Mesophilic Sulfate-Reducing Bacterium Desulfovibrio aespoeensis Aspo-2.</title>
        <authorList>
            <person name="Pedersen K."/>
            <person name="Bengtsson A."/>
            <person name="Edlund J."/>
            <person name="Rabe L."/>
            <person name="Hazen T."/>
            <person name="Chakraborty R."/>
            <person name="Goodwin L."/>
            <person name="Shapiro N."/>
        </authorList>
    </citation>
    <scope>NUCLEOTIDE SEQUENCE [LARGE SCALE GENOMIC DNA]</scope>
    <source>
        <strain evidence="6">ATCC 700646 / DSM 10631 / Aspo-2</strain>
    </source>
</reference>
<dbReference type="InterPro" id="IPR058530">
    <property type="entry name" value="Baseplate_J-like_C"/>
</dbReference>
<dbReference type="Pfam" id="PF26079">
    <property type="entry name" value="Baseplate_J_C"/>
    <property type="match status" value="1"/>
</dbReference>
<evidence type="ECO:0000313" key="5">
    <source>
        <dbReference type="EMBL" id="ADU63392.1"/>
    </source>
</evidence>
<gene>
    <name evidence="5" type="ordered locus">Daes_2387</name>
</gene>
<dbReference type="AlphaFoldDB" id="E6VU85"/>
<feature type="domain" description="Baseplate protein J-like barrel" evidence="2">
    <location>
        <begin position="90"/>
        <end position="170"/>
    </location>
</feature>
<accession>E6VU85</accession>
<evidence type="ECO:0000256" key="1">
    <source>
        <dbReference type="ARBA" id="ARBA00038087"/>
    </source>
</evidence>
<dbReference type="InterPro" id="IPR052399">
    <property type="entry name" value="Phage_Baseplate_Assmbl_Protein"/>
</dbReference>
<dbReference type="PANTHER" id="PTHR37829:SF3">
    <property type="entry name" value="PROTEIN JAYE-RELATED"/>
    <property type="match status" value="1"/>
</dbReference>
<dbReference type="EMBL" id="CP002431">
    <property type="protein sequence ID" value="ADU63392.1"/>
    <property type="molecule type" value="Genomic_DNA"/>
</dbReference>
<dbReference type="InterPro" id="IPR058531">
    <property type="entry name" value="Baseplate_J_M"/>
</dbReference>
<dbReference type="Proteomes" id="UP000002191">
    <property type="component" value="Chromosome"/>
</dbReference>
<dbReference type="KEGG" id="das:Daes_2387"/>
<evidence type="ECO:0000259" key="2">
    <source>
        <dbReference type="Pfam" id="PF04865"/>
    </source>
</evidence>
<dbReference type="OrthoDB" id="7565172at2"/>
<dbReference type="Pfam" id="PF26078">
    <property type="entry name" value="Baseplate_J_M"/>
    <property type="match status" value="1"/>
</dbReference>
<dbReference type="STRING" id="643562.Daes_2387"/>
<proteinExistence type="inferred from homology"/>
<evidence type="ECO:0000259" key="4">
    <source>
        <dbReference type="Pfam" id="PF26079"/>
    </source>
</evidence>
<comment type="similarity">
    <text evidence="1">Belongs to the Mu gp47/PBSX XkdT family.</text>
</comment>